<dbReference type="GO" id="GO:0005524">
    <property type="term" value="F:ATP binding"/>
    <property type="evidence" value="ECO:0007669"/>
    <property type="project" value="InterPro"/>
</dbReference>
<sequence length="111" mass="12295">MNEPKDLAVCAKNAWKNYGHRCKSITVLHDINLRVPIGMIYGLLGSSGCGKTTLLRCIVGRLELNRSEILVFGKPPGSRGHEIPGRSVGFMPQETALYKNFTISEMLHHFG</sequence>
<dbReference type="PANTHER" id="PTHR43038:SF3">
    <property type="entry name" value="ABC TRANSPORTER G FAMILY MEMBER 20 ISOFORM X1"/>
    <property type="match status" value="1"/>
</dbReference>
<dbReference type="Proteomes" id="UP000676336">
    <property type="component" value="Unassembled WGS sequence"/>
</dbReference>
<dbReference type="GO" id="GO:0016887">
    <property type="term" value="F:ATP hydrolysis activity"/>
    <property type="evidence" value="ECO:0007669"/>
    <property type="project" value="InterPro"/>
</dbReference>
<proteinExistence type="predicted"/>
<reference evidence="2" key="1">
    <citation type="submission" date="2021-02" db="EMBL/GenBank/DDBJ databases">
        <authorList>
            <person name="Nowell W R."/>
        </authorList>
    </citation>
    <scope>NUCLEOTIDE SEQUENCE</scope>
</reference>
<comment type="caution">
    <text evidence="2">The sequence shown here is derived from an EMBL/GenBank/DDBJ whole genome shotgun (WGS) entry which is preliminary data.</text>
</comment>
<dbReference type="Pfam" id="PF00005">
    <property type="entry name" value="ABC_tran"/>
    <property type="match status" value="1"/>
</dbReference>
<accession>A0A8S3DEG2</accession>
<dbReference type="Gene3D" id="3.40.50.300">
    <property type="entry name" value="P-loop containing nucleotide triphosphate hydrolases"/>
    <property type="match status" value="1"/>
</dbReference>
<organism evidence="2 3">
    <name type="scientific">Rotaria magnacalcarata</name>
    <dbReference type="NCBI Taxonomy" id="392030"/>
    <lineage>
        <taxon>Eukaryota</taxon>
        <taxon>Metazoa</taxon>
        <taxon>Spiralia</taxon>
        <taxon>Gnathifera</taxon>
        <taxon>Rotifera</taxon>
        <taxon>Eurotatoria</taxon>
        <taxon>Bdelloidea</taxon>
        <taxon>Philodinida</taxon>
        <taxon>Philodinidae</taxon>
        <taxon>Rotaria</taxon>
    </lineage>
</organism>
<evidence type="ECO:0000259" key="1">
    <source>
        <dbReference type="Pfam" id="PF00005"/>
    </source>
</evidence>
<dbReference type="SUPFAM" id="SSF52540">
    <property type="entry name" value="P-loop containing nucleoside triphosphate hydrolases"/>
    <property type="match status" value="1"/>
</dbReference>
<dbReference type="PANTHER" id="PTHR43038">
    <property type="entry name" value="ATP-BINDING CASSETTE, SUB-FAMILY H, MEMBER 1"/>
    <property type="match status" value="1"/>
</dbReference>
<name>A0A8S3DEG2_9BILA</name>
<gene>
    <name evidence="2" type="ORF">SMN809_LOCUS57118</name>
</gene>
<evidence type="ECO:0000313" key="2">
    <source>
        <dbReference type="EMBL" id="CAF5008984.1"/>
    </source>
</evidence>
<protein>
    <recommendedName>
        <fullName evidence="1">ABC transporter domain-containing protein</fullName>
    </recommendedName>
</protein>
<dbReference type="EMBL" id="CAJOBI010207428">
    <property type="protein sequence ID" value="CAF5008984.1"/>
    <property type="molecule type" value="Genomic_DNA"/>
</dbReference>
<evidence type="ECO:0000313" key="3">
    <source>
        <dbReference type="Proteomes" id="UP000676336"/>
    </source>
</evidence>
<dbReference type="InterPro" id="IPR003439">
    <property type="entry name" value="ABC_transporter-like_ATP-bd"/>
</dbReference>
<dbReference type="AlphaFoldDB" id="A0A8S3DEG2"/>
<dbReference type="InterPro" id="IPR027417">
    <property type="entry name" value="P-loop_NTPase"/>
</dbReference>
<feature type="domain" description="ABC transporter" evidence="1">
    <location>
        <begin position="28"/>
        <end position="105"/>
    </location>
</feature>
<feature type="non-terminal residue" evidence="2">
    <location>
        <position position="111"/>
    </location>
</feature>